<comment type="caution">
    <text evidence="1">The sequence shown here is derived from an EMBL/GenBank/DDBJ whole genome shotgun (WGS) entry which is preliminary data.</text>
</comment>
<reference evidence="1 2" key="1">
    <citation type="journal article" date="2022" name="Plant J.">
        <title>Chromosome-level genome of Camellia lanceoleosa provides a valuable resource for understanding genome evolution and self-incompatibility.</title>
        <authorList>
            <person name="Gong W."/>
            <person name="Xiao S."/>
            <person name="Wang L."/>
            <person name="Liao Z."/>
            <person name="Chang Y."/>
            <person name="Mo W."/>
            <person name="Hu G."/>
            <person name="Li W."/>
            <person name="Zhao G."/>
            <person name="Zhu H."/>
            <person name="Hu X."/>
            <person name="Ji K."/>
            <person name="Xiang X."/>
            <person name="Song Q."/>
            <person name="Yuan D."/>
            <person name="Jin S."/>
            <person name="Zhang L."/>
        </authorList>
    </citation>
    <scope>NUCLEOTIDE SEQUENCE [LARGE SCALE GENOMIC DNA]</scope>
    <source>
        <strain evidence="1">SQ_2022a</strain>
    </source>
</reference>
<dbReference type="EMBL" id="CM045763">
    <property type="protein sequence ID" value="KAI8024522.1"/>
    <property type="molecule type" value="Genomic_DNA"/>
</dbReference>
<gene>
    <name evidence="1" type="ORF">LOK49_LG03G00854</name>
</gene>
<sequence>MVELLVGEPFYYGNDSMLPWQNLRFWGLVRYLQSWSLISQNPLVLVLGKPRLNLQSLGYAMVLCSGLIR</sequence>
<dbReference type="Proteomes" id="UP001060215">
    <property type="component" value="Chromosome 6"/>
</dbReference>
<proteinExistence type="predicted"/>
<evidence type="ECO:0000313" key="1">
    <source>
        <dbReference type="EMBL" id="KAI8024522.1"/>
    </source>
</evidence>
<organism evidence="1 2">
    <name type="scientific">Camellia lanceoleosa</name>
    <dbReference type="NCBI Taxonomy" id="1840588"/>
    <lineage>
        <taxon>Eukaryota</taxon>
        <taxon>Viridiplantae</taxon>
        <taxon>Streptophyta</taxon>
        <taxon>Embryophyta</taxon>
        <taxon>Tracheophyta</taxon>
        <taxon>Spermatophyta</taxon>
        <taxon>Magnoliopsida</taxon>
        <taxon>eudicotyledons</taxon>
        <taxon>Gunneridae</taxon>
        <taxon>Pentapetalae</taxon>
        <taxon>asterids</taxon>
        <taxon>Ericales</taxon>
        <taxon>Theaceae</taxon>
        <taxon>Camellia</taxon>
    </lineage>
</organism>
<protein>
    <submittedName>
        <fullName evidence="1">Protein arginine N-methyltransferase 7</fullName>
    </submittedName>
</protein>
<evidence type="ECO:0000313" key="2">
    <source>
        <dbReference type="Proteomes" id="UP001060215"/>
    </source>
</evidence>
<keyword evidence="2" id="KW-1185">Reference proteome</keyword>
<name>A0ACC0IHZ9_9ERIC</name>
<accession>A0ACC0IHZ9</accession>